<keyword evidence="1" id="KW-1133">Transmembrane helix</keyword>
<proteinExistence type="predicted"/>
<sequence>MNVPRVFICYYPGEIPDEGQYLLRQLFNDLRAAGAEVITDAGRNSDEEFSQYIARALPGCQWIIFVQTAETLQNARTRTIFTVALKLAEQQDTELVRIIPTSTGTVQGPNEWTDLNTINIAQDYPKALEKMLFLFSIGDTSSLKQVEAPESSRLPKRISNFSTPSPTYDRPLALPPRKAVFRDMPYTIGRKNMLIGSIALASLIVIALISVVLINVFRPQPPAKIPNPVVGNAYFTSSELFDTDGQKGANDGINVILNNLTSPKADKSYYVWLLPDTQAGEANTIPMGKLSEIHDSTATLSYISPTHNNLLKLGSRILITEENSAIAPSTPTTDKSMWRYYAEIPQGNGPGMPMNNNNGSMNMAGGSQLDHLRHLLYLDPTLQNKDLNVNLQGGVAFWFHQNIQKVMLLAKDARDKNNTATTRSDAIKILDYIDGSQYVSQDIPGGTKFLIDGRVGRIGLLTLDSEHENPAGFERLMGHHLSGLSEAANITADQKQQINQINASVNGIVDRLNMVRTDATKLLANPNDTNSLNDLYTQSTDAYLGQFDPATGNRVGGAVWVYDHIQHLSSFTVKIYKS</sequence>
<keyword evidence="1" id="KW-0472">Membrane</keyword>
<protein>
    <recommendedName>
        <fullName evidence="4">TIR domain-containing protein</fullName>
    </recommendedName>
</protein>
<dbReference type="EMBL" id="BIFT01000001">
    <property type="protein sequence ID" value="GCE28049.1"/>
    <property type="molecule type" value="Genomic_DNA"/>
</dbReference>
<accession>A0A402B9R7</accession>
<evidence type="ECO:0000313" key="3">
    <source>
        <dbReference type="Proteomes" id="UP000287171"/>
    </source>
</evidence>
<dbReference type="RefSeq" id="WP_126628313.1">
    <property type="nucleotide sequence ID" value="NZ_BIFT01000001.1"/>
</dbReference>
<evidence type="ECO:0000313" key="2">
    <source>
        <dbReference type="EMBL" id="GCE28049.1"/>
    </source>
</evidence>
<name>A0A402B9R7_9CHLR</name>
<feature type="transmembrane region" description="Helical" evidence="1">
    <location>
        <begin position="194"/>
        <end position="217"/>
    </location>
</feature>
<dbReference type="OrthoDB" id="142316at2"/>
<dbReference type="AlphaFoldDB" id="A0A402B9R7"/>
<keyword evidence="1" id="KW-0812">Transmembrane</keyword>
<organism evidence="2 3">
    <name type="scientific">Dictyobacter alpinus</name>
    <dbReference type="NCBI Taxonomy" id="2014873"/>
    <lineage>
        <taxon>Bacteria</taxon>
        <taxon>Bacillati</taxon>
        <taxon>Chloroflexota</taxon>
        <taxon>Ktedonobacteria</taxon>
        <taxon>Ktedonobacterales</taxon>
        <taxon>Dictyobacteraceae</taxon>
        <taxon>Dictyobacter</taxon>
    </lineage>
</organism>
<gene>
    <name evidence="2" type="ORF">KDA_35330</name>
</gene>
<dbReference type="Proteomes" id="UP000287171">
    <property type="component" value="Unassembled WGS sequence"/>
</dbReference>
<keyword evidence="3" id="KW-1185">Reference proteome</keyword>
<comment type="caution">
    <text evidence="2">The sequence shown here is derived from an EMBL/GenBank/DDBJ whole genome shotgun (WGS) entry which is preliminary data.</text>
</comment>
<reference evidence="3" key="1">
    <citation type="submission" date="2018-12" db="EMBL/GenBank/DDBJ databases">
        <title>Tengunoibacter tsumagoiensis gen. nov., sp. nov., Dictyobacter kobayashii sp. nov., D. alpinus sp. nov., and D. joshuensis sp. nov. and description of Dictyobacteraceae fam. nov. within the order Ktedonobacterales isolated from Tengu-no-mugimeshi.</title>
        <authorList>
            <person name="Wang C.M."/>
            <person name="Zheng Y."/>
            <person name="Sakai Y."/>
            <person name="Toyoda A."/>
            <person name="Minakuchi Y."/>
            <person name="Abe K."/>
            <person name="Yokota A."/>
            <person name="Yabe S."/>
        </authorList>
    </citation>
    <scope>NUCLEOTIDE SEQUENCE [LARGE SCALE GENOMIC DNA]</scope>
    <source>
        <strain evidence="3">Uno16</strain>
    </source>
</reference>
<evidence type="ECO:0000256" key="1">
    <source>
        <dbReference type="SAM" id="Phobius"/>
    </source>
</evidence>
<evidence type="ECO:0008006" key="4">
    <source>
        <dbReference type="Google" id="ProtNLM"/>
    </source>
</evidence>